<sequence>MFTGTLTECRICSFEFIIDEKDKSKGTHFAVLQEKWGEKKWIKLFDPNQKNILPVMHEGTATLELDFVRSNVITEQNGRDKAKSEVNPKILCLMDFKPNK</sequence>
<evidence type="ECO:0000313" key="1">
    <source>
        <dbReference type="EMBL" id="MPM70402.1"/>
    </source>
</evidence>
<accession>A0A645BYJ6</accession>
<organism evidence="1">
    <name type="scientific">bioreactor metagenome</name>
    <dbReference type="NCBI Taxonomy" id="1076179"/>
    <lineage>
        <taxon>unclassified sequences</taxon>
        <taxon>metagenomes</taxon>
        <taxon>ecological metagenomes</taxon>
    </lineage>
</organism>
<gene>
    <name evidence="1" type="ORF">SDC9_117357</name>
</gene>
<dbReference type="AlphaFoldDB" id="A0A645BYJ6"/>
<dbReference type="EMBL" id="VSSQ01023452">
    <property type="protein sequence ID" value="MPM70402.1"/>
    <property type="molecule type" value="Genomic_DNA"/>
</dbReference>
<protein>
    <submittedName>
        <fullName evidence="1">Uncharacterized protein</fullName>
    </submittedName>
</protein>
<proteinExistence type="predicted"/>
<reference evidence="1" key="1">
    <citation type="submission" date="2019-08" db="EMBL/GenBank/DDBJ databases">
        <authorList>
            <person name="Kucharzyk K."/>
            <person name="Murdoch R.W."/>
            <person name="Higgins S."/>
            <person name="Loffler F."/>
        </authorList>
    </citation>
    <scope>NUCLEOTIDE SEQUENCE</scope>
</reference>
<name>A0A645BYJ6_9ZZZZ</name>
<comment type="caution">
    <text evidence="1">The sequence shown here is derived from an EMBL/GenBank/DDBJ whole genome shotgun (WGS) entry which is preliminary data.</text>
</comment>